<dbReference type="AlphaFoldDB" id="A0A917ZTN5"/>
<sequence>MNQNPSVNGGGPPRTTAVGIARGGAEVVSRALRSSSTALHQAVDIDDSDRTVSMPQARDAKRFMRLLSDTDDFHLTPDRRPPVGAPHAEEHWGTITQRTIEAILTAFDKYMRDNHGNVDVIGAQAESADTCLAQAKHALARKRSFASISITGSPKNLLSVGDHHAASISMLVHIPGHPVGASVVTANCALTADCSSAWRLRLPEQEWEEFSKETPRPPADRDHLVLPRAVREHDGVLKRTFPEIHHVGDTSAAITEALIHRSAAAAVHNASPALDCAVVLAAAGHGFTVRPQSERGPVWKDFQVGPFIREAIAKGQPLPSLILGRDETVVAELARQLGGYGYRRQ</sequence>
<dbReference type="RefSeq" id="WP_189134049.1">
    <property type="nucleotide sequence ID" value="NZ_BMMS01000023.1"/>
</dbReference>
<accession>A0A917ZTN5</accession>
<dbReference type="Proteomes" id="UP000641932">
    <property type="component" value="Unassembled WGS sequence"/>
</dbReference>
<reference evidence="1" key="1">
    <citation type="journal article" date="2014" name="Int. J. Syst. Evol. Microbiol.">
        <title>Complete genome sequence of Corynebacterium casei LMG S-19264T (=DSM 44701T), isolated from a smear-ripened cheese.</title>
        <authorList>
            <consortium name="US DOE Joint Genome Institute (JGI-PGF)"/>
            <person name="Walter F."/>
            <person name="Albersmeier A."/>
            <person name="Kalinowski J."/>
            <person name="Ruckert C."/>
        </authorList>
    </citation>
    <scope>NUCLEOTIDE SEQUENCE</scope>
    <source>
        <strain evidence="1">CGMCC 4.7201</strain>
    </source>
</reference>
<dbReference type="EMBL" id="BMMS01000023">
    <property type="protein sequence ID" value="GGO94688.1"/>
    <property type="molecule type" value="Genomic_DNA"/>
</dbReference>
<reference evidence="1" key="2">
    <citation type="submission" date="2020-09" db="EMBL/GenBank/DDBJ databases">
        <authorList>
            <person name="Sun Q."/>
            <person name="Zhou Y."/>
        </authorList>
    </citation>
    <scope>NUCLEOTIDE SEQUENCE</scope>
    <source>
        <strain evidence="1">CGMCC 4.7201</strain>
    </source>
</reference>
<organism evidence="1 2">
    <name type="scientific">Wenjunlia tyrosinilytica</name>
    <dbReference type="NCBI Taxonomy" id="1544741"/>
    <lineage>
        <taxon>Bacteria</taxon>
        <taxon>Bacillati</taxon>
        <taxon>Actinomycetota</taxon>
        <taxon>Actinomycetes</taxon>
        <taxon>Kitasatosporales</taxon>
        <taxon>Streptomycetaceae</taxon>
        <taxon>Wenjunlia</taxon>
    </lineage>
</organism>
<proteinExistence type="predicted"/>
<evidence type="ECO:0000313" key="2">
    <source>
        <dbReference type="Proteomes" id="UP000641932"/>
    </source>
</evidence>
<protein>
    <submittedName>
        <fullName evidence="1">Uncharacterized protein</fullName>
    </submittedName>
</protein>
<gene>
    <name evidence="1" type="ORF">GCM10012280_50180</name>
</gene>
<evidence type="ECO:0000313" key="1">
    <source>
        <dbReference type="EMBL" id="GGO94688.1"/>
    </source>
</evidence>
<keyword evidence="2" id="KW-1185">Reference proteome</keyword>
<comment type="caution">
    <text evidence="1">The sequence shown here is derived from an EMBL/GenBank/DDBJ whole genome shotgun (WGS) entry which is preliminary data.</text>
</comment>
<name>A0A917ZTN5_9ACTN</name>